<dbReference type="CDD" id="cd00397">
    <property type="entry name" value="DNA_BRE_C"/>
    <property type="match status" value="1"/>
</dbReference>
<dbReference type="PROSITE" id="PS51898">
    <property type="entry name" value="TYR_RECOMBINASE"/>
    <property type="match status" value="1"/>
</dbReference>
<accession>A0ABW9LKS1</accession>
<feature type="non-terminal residue" evidence="3">
    <location>
        <position position="1"/>
    </location>
</feature>
<evidence type="ECO:0000259" key="2">
    <source>
        <dbReference type="PROSITE" id="PS51898"/>
    </source>
</evidence>
<dbReference type="InterPro" id="IPR011010">
    <property type="entry name" value="DNA_brk_join_enz"/>
</dbReference>
<keyword evidence="4" id="KW-1185">Reference proteome</keyword>
<organism evidence="3 4">
    <name type="scientific">Mycolicibacterium nivoides</name>
    <dbReference type="NCBI Taxonomy" id="2487344"/>
    <lineage>
        <taxon>Bacteria</taxon>
        <taxon>Bacillati</taxon>
        <taxon>Actinomycetota</taxon>
        <taxon>Actinomycetes</taxon>
        <taxon>Mycobacteriales</taxon>
        <taxon>Mycobacteriaceae</taxon>
        <taxon>Mycolicibacterium</taxon>
    </lineage>
</organism>
<gene>
    <name evidence="3" type="ORF">ACK4CT_35620</name>
</gene>
<reference evidence="3 4" key="1">
    <citation type="submission" date="2024-12" db="EMBL/GenBank/DDBJ databases">
        <title>The coexistence of Mycolicibacterium septicum and Mycolicibacterium nivoides in clinical samples.</title>
        <authorList>
            <person name="Wang C."/>
            <person name="Feng Y."/>
            <person name="Zong Z."/>
        </authorList>
    </citation>
    <scope>NUCLEOTIDE SEQUENCE [LARGE SCALE GENOMIC DNA]</scope>
    <source>
        <strain evidence="3 4">120309</strain>
    </source>
</reference>
<name>A0ABW9LKS1_9MYCO</name>
<protein>
    <submittedName>
        <fullName evidence="3">Tyrosine-type recombinase/integrase</fullName>
    </submittedName>
</protein>
<evidence type="ECO:0000313" key="4">
    <source>
        <dbReference type="Proteomes" id="UP001635816"/>
    </source>
</evidence>
<proteinExistence type="predicted"/>
<dbReference type="RefSeq" id="WP_409545949.1">
    <property type="nucleotide sequence ID" value="NZ_JBKBDD010000025.1"/>
</dbReference>
<dbReference type="EMBL" id="JBKBDD010000025">
    <property type="protein sequence ID" value="MFN6548497.1"/>
    <property type="molecule type" value="Genomic_DNA"/>
</dbReference>
<feature type="domain" description="Tyr recombinase" evidence="2">
    <location>
        <begin position="209"/>
        <end position="416"/>
    </location>
</feature>
<dbReference type="InterPro" id="IPR013762">
    <property type="entry name" value="Integrase-like_cat_sf"/>
</dbReference>
<sequence>LTGVGLGHKDILSARPSWASQLRCHLFVQQTQAMFPGQVRTAITGDFALAIVGMRRLLDEATADLSASNVWHPSEFDLSGRINVVADGLIYWTKMECLWLREGLKTLAREQLRSGSRAWGTIGTYVRAGSIFSRYLNEEIGQIEPADMSREVFLDFVAWVRDEDSTETDLHAVNTLARLLNDLKIEGIVPELPETVFLRRGENAIPKTRHPKPFPADILEAIDRLLADETAMPPAERLILRLFRAVGPRASEALMLPNDAVTYTDGRGYTLEYFQSKIQDWRRVPLPPKLGGDLVRQKLWVARTYGPSCKWMFPYAGRRPRTNSVVNPDGPSPWPFARFRNFVWGLYREHGIVGSAITGETLNGAHLHRFRHSIATGLLNEGWSQYEVQTFLGHKSPTMMQAYAEINDDKLRDKYLEFINKSVDIDGQNVEPPDNATVDVERLRDRFIRSTLPNGFCTLPEKQKCEFLPSPCLSCTFFRTTRTFLPVHIRQRDEAIRELDIAEADGRQRAAEAHASVVTRLDTIIDGLNQVPDDEEDCGDD</sequence>
<keyword evidence="1" id="KW-0233">DNA recombination</keyword>
<comment type="caution">
    <text evidence="3">The sequence shown here is derived from an EMBL/GenBank/DDBJ whole genome shotgun (WGS) entry which is preliminary data.</text>
</comment>
<evidence type="ECO:0000313" key="3">
    <source>
        <dbReference type="EMBL" id="MFN6548497.1"/>
    </source>
</evidence>
<dbReference type="Pfam" id="PF00589">
    <property type="entry name" value="Phage_integrase"/>
    <property type="match status" value="1"/>
</dbReference>
<dbReference type="InterPro" id="IPR002104">
    <property type="entry name" value="Integrase_catalytic"/>
</dbReference>
<dbReference type="SUPFAM" id="SSF56349">
    <property type="entry name" value="DNA breaking-rejoining enzymes"/>
    <property type="match status" value="1"/>
</dbReference>
<dbReference type="Proteomes" id="UP001635816">
    <property type="component" value="Unassembled WGS sequence"/>
</dbReference>
<evidence type="ECO:0000256" key="1">
    <source>
        <dbReference type="ARBA" id="ARBA00023172"/>
    </source>
</evidence>
<dbReference type="Gene3D" id="1.10.443.10">
    <property type="entry name" value="Intergrase catalytic core"/>
    <property type="match status" value="1"/>
</dbReference>